<dbReference type="EMBL" id="LXQA010547276">
    <property type="protein sequence ID" value="MCI58505.1"/>
    <property type="molecule type" value="Genomic_DNA"/>
</dbReference>
<dbReference type="Proteomes" id="UP000265520">
    <property type="component" value="Unassembled WGS sequence"/>
</dbReference>
<evidence type="ECO:0000313" key="2">
    <source>
        <dbReference type="EMBL" id="MCI58505.1"/>
    </source>
</evidence>
<accession>A0A392TEZ3</accession>
<sequence length="79" mass="8597">MNTDEFLNSSTGYERTTRNEDSHDDGGTSVSKPPPRICLPAEVLQSLKDLAPEDALNKLLSSHGAFVPTVADREKALQL</sequence>
<feature type="compositionally biased region" description="Polar residues" evidence="1">
    <location>
        <begin position="1"/>
        <end position="14"/>
    </location>
</feature>
<feature type="non-terminal residue" evidence="2">
    <location>
        <position position="79"/>
    </location>
</feature>
<protein>
    <submittedName>
        <fullName evidence="2">Uncharacterized protein</fullName>
    </submittedName>
</protein>
<evidence type="ECO:0000256" key="1">
    <source>
        <dbReference type="SAM" id="MobiDB-lite"/>
    </source>
</evidence>
<dbReference type="AlphaFoldDB" id="A0A392TEZ3"/>
<proteinExistence type="predicted"/>
<reference evidence="2 3" key="1">
    <citation type="journal article" date="2018" name="Front. Plant Sci.">
        <title>Red Clover (Trifolium pratense) and Zigzag Clover (T. medium) - A Picture of Genomic Similarities and Differences.</title>
        <authorList>
            <person name="Dluhosova J."/>
            <person name="Istvanek J."/>
            <person name="Nedelnik J."/>
            <person name="Repkova J."/>
        </authorList>
    </citation>
    <scope>NUCLEOTIDE SEQUENCE [LARGE SCALE GENOMIC DNA]</scope>
    <source>
        <strain evidence="3">cv. 10/8</strain>
        <tissue evidence="2">Leaf</tissue>
    </source>
</reference>
<comment type="caution">
    <text evidence="2">The sequence shown here is derived from an EMBL/GenBank/DDBJ whole genome shotgun (WGS) entry which is preliminary data.</text>
</comment>
<keyword evidence="3" id="KW-1185">Reference proteome</keyword>
<evidence type="ECO:0000313" key="3">
    <source>
        <dbReference type="Proteomes" id="UP000265520"/>
    </source>
</evidence>
<feature type="region of interest" description="Disordered" evidence="1">
    <location>
        <begin position="1"/>
        <end position="36"/>
    </location>
</feature>
<name>A0A392TEZ3_9FABA</name>
<organism evidence="2 3">
    <name type="scientific">Trifolium medium</name>
    <dbReference type="NCBI Taxonomy" id="97028"/>
    <lineage>
        <taxon>Eukaryota</taxon>
        <taxon>Viridiplantae</taxon>
        <taxon>Streptophyta</taxon>
        <taxon>Embryophyta</taxon>
        <taxon>Tracheophyta</taxon>
        <taxon>Spermatophyta</taxon>
        <taxon>Magnoliopsida</taxon>
        <taxon>eudicotyledons</taxon>
        <taxon>Gunneridae</taxon>
        <taxon>Pentapetalae</taxon>
        <taxon>rosids</taxon>
        <taxon>fabids</taxon>
        <taxon>Fabales</taxon>
        <taxon>Fabaceae</taxon>
        <taxon>Papilionoideae</taxon>
        <taxon>50 kb inversion clade</taxon>
        <taxon>NPAAA clade</taxon>
        <taxon>Hologalegina</taxon>
        <taxon>IRL clade</taxon>
        <taxon>Trifolieae</taxon>
        <taxon>Trifolium</taxon>
    </lineage>
</organism>
<feature type="compositionally biased region" description="Basic and acidic residues" evidence="1">
    <location>
        <begin position="15"/>
        <end position="26"/>
    </location>
</feature>